<sequence>MRNGAKNGVADIPCDRKSTHPISDQTRTGYNEKENSTINFNESK</sequence>
<feature type="compositionally biased region" description="Polar residues" evidence="1">
    <location>
        <begin position="20"/>
        <end position="29"/>
    </location>
</feature>
<organism evidence="2 3">
    <name type="scientific">Alistipes putredinis DSM 17216</name>
    <dbReference type="NCBI Taxonomy" id="445970"/>
    <lineage>
        <taxon>Bacteria</taxon>
        <taxon>Pseudomonadati</taxon>
        <taxon>Bacteroidota</taxon>
        <taxon>Bacteroidia</taxon>
        <taxon>Bacteroidales</taxon>
        <taxon>Rikenellaceae</taxon>
        <taxon>Alistipes</taxon>
    </lineage>
</organism>
<reference evidence="2" key="2">
    <citation type="submission" date="2013-09" db="EMBL/GenBank/DDBJ databases">
        <title>Draft genome sequence of Alistipes putredinis (DSM 17216).</title>
        <authorList>
            <person name="Sudarsanam P."/>
            <person name="Ley R."/>
            <person name="Guruge J."/>
            <person name="Turnbaugh P.J."/>
            <person name="Mahowald M."/>
            <person name="Liep D."/>
            <person name="Gordon J."/>
        </authorList>
    </citation>
    <scope>NUCLEOTIDE SEQUENCE</scope>
    <source>
        <strain evidence="2">DSM 17216</strain>
    </source>
</reference>
<evidence type="ECO:0000256" key="1">
    <source>
        <dbReference type="SAM" id="MobiDB-lite"/>
    </source>
</evidence>
<protein>
    <submittedName>
        <fullName evidence="2">Uncharacterized protein</fullName>
    </submittedName>
</protein>
<dbReference type="EMBL" id="ABFK02000020">
    <property type="protein sequence ID" value="EDS02806.1"/>
    <property type="molecule type" value="Genomic_DNA"/>
</dbReference>
<gene>
    <name evidence="2" type="ORF">ALIPUT_02339</name>
</gene>
<evidence type="ECO:0000313" key="2">
    <source>
        <dbReference type="EMBL" id="EDS02806.1"/>
    </source>
</evidence>
<dbReference type="AlphaFoldDB" id="B0MYX0"/>
<dbReference type="Proteomes" id="UP000005819">
    <property type="component" value="Unassembled WGS sequence"/>
</dbReference>
<dbReference type="HOGENOM" id="CLU_3211536_0_0_10"/>
<keyword evidence="3" id="KW-1185">Reference proteome</keyword>
<name>B0MYX0_9BACT</name>
<reference evidence="2" key="1">
    <citation type="submission" date="2007-10" db="EMBL/GenBank/DDBJ databases">
        <authorList>
            <person name="Fulton L."/>
            <person name="Clifton S."/>
            <person name="Fulton B."/>
            <person name="Xu J."/>
            <person name="Minx P."/>
            <person name="Pepin K.H."/>
            <person name="Johnson M."/>
            <person name="Thiruvilangam P."/>
            <person name="Bhonagiri V."/>
            <person name="Nash W.E."/>
            <person name="Mardis E.R."/>
            <person name="Wilson R.K."/>
        </authorList>
    </citation>
    <scope>NUCLEOTIDE SEQUENCE [LARGE SCALE GENOMIC DNA]</scope>
    <source>
        <strain evidence="2">DSM 17216</strain>
    </source>
</reference>
<proteinExistence type="predicted"/>
<accession>B0MYX0</accession>
<evidence type="ECO:0000313" key="3">
    <source>
        <dbReference type="Proteomes" id="UP000005819"/>
    </source>
</evidence>
<comment type="caution">
    <text evidence="2">The sequence shown here is derived from an EMBL/GenBank/DDBJ whole genome shotgun (WGS) entry which is preliminary data.</text>
</comment>
<feature type="region of interest" description="Disordered" evidence="1">
    <location>
        <begin position="1"/>
        <end position="44"/>
    </location>
</feature>